<evidence type="ECO:0000259" key="7">
    <source>
        <dbReference type="PROSITE" id="PS50011"/>
    </source>
</evidence>
<dbReference type="GO" id="GO:0005737">
    <property type="term" value="C:cytoplasm"/>
    <property type="evidence" value="ECO:0007669"/>
    <property type="project" value="TreeGrafter"/>
</dbReference>
<dbReference type="Proteomes" id="UP000051574">
    <property type="component" value="Unassembled WGS sequence"/>
</dbReference>
<protein>
    <submittedName>
        <fullName evidence="8">Protein kinase</fullName>
    </submittedName>
</protein>
<accession>A0A0T6BCW1</accession>
<dbReference type="PANTHER" id="PTHR24346:SF82">
    <property type="entry name" value="KP78A-RELATED"/>
    <property type="match status" value="1"/>
</dbReference>
<dbReference type="InterPro" id="IPR000719">
    <property type="entry name" value="Prot_kinase_dom"/>
</dbReference>
<feature type="region of interest" description="Disordered" evidence="6">
    <location>
        <begin position="366"/>
        <end position="407"/>
    </location>
</feature>
<reference evidence="8 9" key="1">
    <citation type="submission" date="2015-09" db="EMBL/GenBank/DDBJ databases">
        <title>Draft genome of the scarab beetle Oryctes borbonicus.</title>
        <authorList>
            <person name="Meyer J.M."/>
            <person name="Markov G.V."/>
            <person name="Baskaran P."/>
            <person name="Herrmann M."/>
            <person name="Sommer R.J."/>
            <person name="Roedelsperger C."/>
        </authorList>
    </citation>
    <scope>NUCLEOTIDE SEQUENCE [LARGE SCALE GENOMIC DNA]</scope>
    <source>
        <strain evidence="8">OB123</strain>
        <tissue evidence="8">Whole animal</tissue>
    </source>
</reference>
<keyword evidence="4 8" id="KW-0418">Kinase</keyword>
<keyword evidence="9" id="KW-1185">Reference proteome</keyword>
<dbReference type="GO" id="GO:0035556">
    <property type="term" value="P:intracellular signal transduction"/>
    <property type="evidence" value="ECO:0007669"/>
    <property type="project" value="TreeGrafter"/>
</dbReference>
<keyword evidence="5" id="KW-0067">ATP-binding</keyword>
<dbReference type="EMBL" id="LJIG01001783">
    <property type="protein sequence ID" value="KRT85157.1"/>
    <property type="molecule type" value="Genomic_DNA"/>
</dbReference>
<evidence type="ECO:0000256" key="4">
    <source>
        <dbReference type="ARBA" id="ARBA00022777"/>
    </source>
</evidence>
<dbReference type="PANTHER" id="PTHR24346">
    <property type="entry name" value="MAP/MICROTUBULE AFFINITY-REGULATING KINASE"/>
    <property type="match status" value="1"/>
</dbReference>
<proteinExistence type="predicted"/>
<dbReference type="SUPFAM" id="SSF56112">
    <property type="entry name" value="Protein kinase-like (PK-like)"/>
    <property type="match status" value="1"/>
</dbReference>
<evidence type="ECO:0000313" key="8">
    <source>
        <dbReference type="EMBL" id="KRT85157.1"/>
    </source>
</evidence>
<dbReference type="Gene3D" id="1.10.510.10">
    <property type="entry name" value="Transferase(Phosphotransferase) domain 1"/>
    <property type="match status" value="1"/>
</dbReference>
<feature type="compositionally biased region" description="Basic and acidic residues" evidence="6">
    <location>
        <begin position="234"/>
        <end position="247"/>
    </location>
</feature>
<keyword evidence="1" id="KW-0723">Serine/threonine-protein kinase</keyword>
<dbReference type="GO" id="GO:0004674">
    <property type="term" value="F:protein serine/threonine kinase activity"/>
    <property type="evidence" value="ECO:0007669"/>
    <property type="project" value="UniProtKB-KW"/>
</dbReference>
<organism evidence="8 9">
    <name type="scientific">Oryctes borbonicus</name>
    <dbReference type="NCBI Taxonomy" id="1629725"/>
    <lineage>
        <taxon>Eukaryota</taxon>
        <taxon>Metazoa</taxon>
        <taxon>Ecdysozoa</taxon>
        <taxon>Arthropoda</taxon>
        <taxon>Hexapoda</taxon>
        <taxon>Insecta</taxon>
        <taxon>Pterygota</taxon>
        <taxon>Neoptera</taxon>
        <taxon>Endopterygota</taxon>
        <taxon>Coleoptera</taxon>
        <taxon>Polyphaga</taxon>
        <taxon>Scarabaeiformia</taxon>
        <taxon>Scarabaeidae</taxon>
        <taxon>Dynastinae</taxon>
        <taxon>Oryctes</taxon>
    </lineage>
</organism>
<dbReference type="SMART" id="SM00220">
    <property type="entry name" value="S_TKc"/>
    <property type="match status" value="1"/>
</dbReference>
<dbReference type="AlphaFoldDB" id="A0A0T6BCW1"/>
<feature type="non-terminal residue" evidence="8">
    <location>
        <position position="1"/>
    </location>
</feature>
<gene>
    <name evidence="8" type="ORF">AMK59_352</name>
</gene>
<feature type="domain" description="Protein kinase" evidence="7">
    <location>
        <begin position="1"/>
        <end position="140"/>
    </location>
</feature>
<dbReference type="OrthoDB" id="193931at2759"/>
<sequence>ENLMLNSIHTQIKIVDFGLSNTYTDSNPLRTHCGSPEYAAPELFIEGKHYGPEVDLWSLGVILYGMVVGQLPFVTIRENNMTSQERRKKLLEQINKGIATQHRKAMTLFSNEFKVMIGRLLMPDAPKRITIRELIFHPWITEKGRKAVRSNPLKRLDRQHQTVIIKDMSSLLRLSLAEVDFAIKSEPQGNIAGIYNILAFKQTLHQVEGDGITRIVADQSLSYATPRSRGVTSKGERTGEQKRKEGLKSAPAQKVSVKQTPPTPGRQFYSAQKSPTPKNVVSTPVNEDKSVKKKVIPKILLSKYEKSSPSKPKQLTDFVAIKKACYSMSADEYKRTVKISGQLSQKPIQNRNLTKYPVENILSIDVPTTPGPATPRLHTPRTSSSVANPSVRENRSNSAHVTERNRSTDFRNVNGRLSEKFPAKPLSSRIQSANLGQLSTRMQSANITTIKPDKQAQQLPSRRPLTGPTHTKERALKRLCCQ</sequence>
<feature type="region of interest" description="Disordered" evidence="6">
    <location>
        <begin position="452"/>
        <end position="482"/>
    </location>
</feature>
<dbReference type="InterPro" id="IPR011009">
    <property type="entry name" value="Kinase-like_dom_sf"/>
</dbReference>
<evidence type="ECO:0000313" key="9">
    <source>
        <dbReference type="Proteomes" id="UP000051574"/>
    </source>
</evidence>
<evidence type="ECO:0000256" key="3">
    <source>
        <dbReference type="ARBA" id="ARBA00022741"/>
    </source>
</evidence>
<feature type="region of interest" description="Disordered" evidence="6">
    <location>
        <begin position="224"/>
        <end position="286"/>
    </location>
</feature>
<evidence type="ECO:0000256" key="5">
    <source>
        <dbReference type="ARBA" id="ARBA00022840"/>
    </source>
</evidence>
<evidence type="ECO:0000256" key="6">
    <source>
        <dbReference type="SAM" id="MobiDB-lite"/>
    </source>
</evidence>
<name>A0A0T6BCW1_9SCAR</name>
<evidence type="ECO:0000256" key="2">
    <source>
        <dbReference type="ARBA" id="ARBA00022679"/>
    </source>
</evidence>
<comment type="caution">
    <text evidence="8">The sequence shown here is derived from an EMBL/GenBank/DDBJ whole genome shotgun (WGS) entry which is preliminary data.</text>
</comment>
<evidence type="ECO:0000256" key="1">
    <source>
        <dbReference type="ARBA" id="ARBA00022527"/>
    </source>
</evidence>
<keyword evidence="2" id="KW-0808">Transferase</keyword>
<dbReference type="PROSITE" id="PS50011">
    <property type="entry name" value="PROTEIN_KINASE_DOM"/>
    <property type="match status" value="1"/>
</dbReference>
<feature type="compositionally biased region" description="Polar residues" evidence="6">
    <location>
        <begin position="269"/>
        <end position="285"/>
    </location>
</feature>
<dbReference type="Pfam" id="PF00069">
    <property type="entry name" value="Pkinase"/>
    <property type="match status" value="1"/>
</dbReference>
<dbReference type="GO" id="GO:0005524">
    <property type="term" value="F:ATP binding"/>
    <property type="evidence" value="ECO:0007669"/>
    <property type="project" value="UniProtKB-KW"/>
</dbReference>
<keyword evidence="3" id="KW-0547">Nucleotide-binding</keyword>